<feature type="region of interest" description="Disordered" evidence="1">
    <location>
        <begin position="1"/>
        <end position="28"/>
    </location>
</feature>
<gene>
    <name evidence="2" type="ORF">BP00DRAFT_427457</name>
</gene>
<dbReference type="Proteomes" id="UP000248817">
    <property type="component" value="Unassembled WGS sequence"/>
</dbReference>
<name>A0A2V5J5I3_9EURO</name>
<sequence>MIKTHASSSGCKDQTLANNTEQEAVKRPLRHRLLTARQTCNAAPETCQPRGAATATWESWTLTGWLWGIMSPSVNSGRLSTNALSGCCCCCCCFHPPAYAHWET</sequence>
<accession>A0A2V5J5I3</accession>
<evidence type="ECO:0000313" key="2">
    <source>
        <dbReference type="EMBL" id="PYI29436.1"/>
    </source>
</evidence>
<dbReference type="EMBL" id="KZ825531">
    <property type="protein sequence ID" value="PYI29436.1"/>
    <property type="molecule type" value="Genomic_DNA"/>
</dbReference>
<proteinExistence type="predicted"/>
<protein>
    <submittedName>
        <fullName evidence="2">Uncharacterized protein</fullName>
    </submittedName>
</protein>
<organism evidence="2 3">
    <name type="scientific">Aspergillus indologenus CBS 114.80</name>
    <dbReference type="NCBI Taxonomy" id="1450541"/>
    <lineage>
        <taxon>Eukaryota</taxon>
        <taxon>Fungi</taxon>
        <taxon>Dikarya</taxon>
        <taxon>Ascomycota</taxon>
        <taxon>Pezizomycotina</taxon>
        <taxon>Eurotiomycetes</taxon>
        <taxon>Eurotiomycetidae</taxon>
        <taxon>Eurotiales</taxon>
        <taxon>Aspergillaceae</taxon>
        <taxon>Aspergillus</taxon>
        <taxon>Aspergillus subgen. Circumdati</taxon>
    </lineage>
</organism>
<evidence type="ECO:0000256" key="1">
    <source>
        <dbReference type="SAM" id="MobiDB-lite"/>
    </source>
</evidence>
<dbReference type="AlphaFoldDB" id="A0A2V5J5I3"/>
<feature type="compositionally biased region" description="Polar residues" evidence="1">
    <location>
        <begin position="1"/>
        <end position="22"/>
    </location>
</feature>
<reference evidence="2 3" key="1">
    <citation type="submission" date="2018-02" db="EMBL/GenBank/DDBJ databases">
        <title>The genomes of Aspergillus section Nigri reveals drivers in fungal speciation.</title>
        <authorList>
            <consortium name="DOE Joint Genome Institute"/>
            <person name="Vesth T.C."/>
            <person name="Nybo J."/>
            <person name="Theobald S."/>
            <person name="Brandl J."/>
            <person name="Frisvad J.C."/>
            <person name="Nielsen K.F."/>
            <person name="Lyhne E.K."/>
            <person name="Kogle M.E."/>
            <person name="Kuo A."/>
            <person name="Riley R."/>
            <person name="Clum A."/>
            <person name="Nolan M."/>
            <person name="Lipzen A."/>
            <person name="Salamov A."/>
            <person name="Henrissat B."/>
            <person name="Wiebenga A."/>
            <person name="De vries R.P."/>
            <person name="Grigoriev I.V."/>
            <person name="Mortensen U.H."/>
            <person name="Andersen M.R."/>
            <person name="Baker S.E."/>
        </authorList>
    </citation>
    <scope>NUCLEOTIDE SEQUENCE [LARGE SCALE GENOMIC DNA]</scope>
    <source>
        <strain evidence="2 3">CBS 114.80</strain>
    </source>
</reference>
<keyword evidence="3" id="KW-1185">Reference proteome</keyword>
<evidence type="ECO:0000313" key="3">
    <source>
        <dbReference type="Proteomes" id="UP000248817"/>
    </source>
</evidence>